<keyword evidence="2" id="KW-1185">Reference proteome</keyword>
<evidence type="ECO:0000313" key="2">
    <source>
        <dbReference type="Proteomes" id="UP000233440"/>
    </source>
</evidence>
<comment type="caution">
    <text evidence="1">The sequence shown here is derived from an EMBL/GenBank/DDBJ whole genome shotgun (WGS) entry which is preliminary data.</text>
</comment>
<dbReference type="EMBL" id="PIQO01000001">
    <property type="protein sequence ID" value="PKR87143.1"/>
    <property type="molecule type" value="Genomic_DNA"/>
</dbReference>
<accession>A0A2N3LRJ2</accession>
<dbReference type="OrthoDB" id="2971595at2"/>
<dbReference type="Pfam" id="PF13790">
    <property type="entry name" value="SR1P"/>
    <property type="match status" value="1"/>
</dbReference>
<reference evidence="1 2" key="1">
    <citation type="submission" date="2017-11" db="EMBL/GenBank/DDBJ databases">
        <title>Bacillus camelliae sp. nov., isolated from pu'er tea.</title>
        <authorList>
            <person name="Niu L."/>
        </authorList>
    </citation>
    <scope>NUCLEOTIDE SEQUENCE [LARGE SCALE GENOMIC DNA]</scope>
    <source>
        <strain evidence="1 2">7578-1</strain>
    </source>
</reference>
<dbReference type="RefSeq" id="WP_101352560.1">
    <property type="nucleotide sequence ID" value="NZ_PIQO01000001.1"/>
</dbReference>
<dbReference type="Proteomes" id="UP000233440">
    <property type="component" value="Unassembled WGS sequence"/>
</dbReference>
<organism evidence="1 2">
    <name type="scientific">Heyndrickxia camelliae</name>
    <dbReference type="NCBI Taxonomy" id="1707093"/>
    <lineage>
        <taxon>Bacteria</taxon>
        <taxon>Bacillati</taxon>
        <taxon>Bacillota</taxon>
        <taxon>Bacilli</taxon>
        <taxon>Bacillales</taxon>
        <taxon>Bacillaceae</taxon>
        <taxon>Heyndrickxia</taxon>
    </lineage>
</organism>
<sequence length="40" mass="4549">MGTIVCQSCNSVIDHFEDEKVSILYSNCCECCDQDIMNEE</sequence>
<evidence type="ECO:0000313" key="1">
    <source>
        <dbReference type="EMBL" id="PKR87143.1"/>
    </source>
</evidence>
<protein>
    <submittedName>
        <fullName evidence="1">GapA-binding peptide SR1P</fullName>
    </submittedName>
</protein>
<gene>
    <name evidence="1" type="ORF">CWO92_02340</name>
</gene>
<name>A0A2N3LRJ2_9BACI</name>
<dbReference type="InterPro" id="IPR025236">
    <property type="entry name" value="SR1P"/>
</dbReference>
<proteinExistence type="predicted"/>
<dbReference type="AlphaFoldDB" id="A0A2N3LRJ2"/>